<proteinExistence type="predicted"/>
<accession>A0A1W2LGU9</accession>
<comment type="caution">
    <text evidence="2">The sequence shown here is derived from an EMBL/GenBank/DDBJ whole genome shotgun (WGS) entry which is preliminary data.</text>
</comment>
<protein>
    <submittedName>
        <fullName evidence="2">Uncharacterized protein</fullName>
    </submittedName>
</protein>
<evidence type="ECO:0000313" key="2">
    <source>
        <dbReference type="EMBL" id="ONF62068.1"/>
    </source>
</evidence>
<evidence type="ECO:0000256" key="1">
    <source>
        <dbReference type="SAM" id="MobiDB-lite"/>
    </source>
</evidence>
<sequence length="72" mass="7590">MREGITSGFRPVAAHWSGSPQFVSGGRDRKSHHATALSGAGPWPPPEGFPRAGWEGPHPGNGRSKYAITLGN</sequence>
<evidence type="ECO:0000313" key="3">
    <source>
        <dbReference type="Proteomes" id="UP000076660"/>
    </source>
</evidence>
<organism evidence="2 3">
    <name type="scientific">Amycolatopsis keratiniphila subsp. keratiniphila</name>
    <dbReference type="NCBI Taxonomy" id="227715"/>
    <lineage>
        <taxon>Bacteria</taxon>
        <taxon>Bacillati</taxon>
        <taxon>Actinomycetota</taxon>
        <taxon>Actinomycetes</taxon>
        <taxon>Pseudonocardiales</taxon>
        <taxon>Pseudonocardiaceae</taxon>
        <taxon>Amycolatopsis</taxon>
        <taxon>Amycolatopsis japonica group</taxon>
    </lineage>
</organism>
<dbReference type="EMBL" id="LQMT02000046">
    <property type="protein sequence ID" value="ONF62068.1"/>
    <property type="molecule type" value="Genomic_DNA"/>
</dbReference>
<gene>
    <name evidence="2" type="ORF">AVR91_0240555</name>
</gene>
<name>A0A1W2LGU9_9PSEU</name>
<reference evidence="2 3" key="1">
    <citation type="submission" date="2016-12" db="EMBL/GenBank/DDBJ databases">
        <title>Amycolatopsis keratiniphila subsp. keratiniphila genome sequencing and assembly.</title>
        <authorList>
            <person name="Mayilraj S."/>
            <person name="Kaur N."/>
        </authorList>
    </citation>
    <scope>NUCLEOTIDE SEQUENCE [LARGE SCALE GENOMIC DNA]</scope>
    <source>
        <strain evidence="2 3">DSM 44409</strain>
    </source>
</reference>
<dbReference type="Proteomes" id="UP000076660">
    <property type="component" value="Unassembled WGS sequence"/>
</dbReference>
<feature type="region of interest" description="Disordered" evidence="1">
    <location>
        <begin position="1"/>
        <end position="72"/>
    </location>
</feature>
<dbReference type="AlphaFoldDB" id="A0A1W2LGU9"/>